<dbReference type="PROSITE" id="PS51501">
    <property type="entry name" value="ZF_DNL"/>
    <property type="match status" value="1"/>
</dbReference>
<evidence type="ECO:0000256" key="4">
    <source>
        <dbReference type="PROSITE-ProRule" id="PRU00834"/>
    </source>
</evidence>
<evidence type="ECO:0000313" key="7">
    <source>
        <dbReference type="Proteomes" id="UP000276133"/>
    </source>
</evidence>
<dbReference type="GO" id="GO:0050821">
    <property type="term" value="P:protein stabilization"/>
    <property type="evidence" value="ECO:0007669"/>
    <property type="project" value="TreeGrafter"/>
</dbReference>
<dbReference type="STRING" id="10195.A0A3M7R1K2"/>
<evidence type="ECO:0000259" key="5">
    <source>
        <dbReference type="PROSITE" id="PS51501"/>
    </source>
</evidence>
<accession>A0A3M7R1K2</accession>
<name>A0A3M7R1K2_BRAPC</name>
<organism evidence="6 7">
    <name type="scientific">Brachionus plicatilis</name>
    <name type="common">Marine rotifer</name>
    <name type="synonym">Brachionus muelleri</name>
    <dbReference type="NCBI Taxonomy" id="10195"/>
    <lineage>
        <taxon>Eukaryota</taxon>
        <taxon>Metazoa</taxon>
        <taxon>Spiralia</taxon>
        <taxon>Gnathifera</taxon>
        <taxon>Rotifera</taxon>
        <taxon>Eurotatoria</taxon>
        <taxon>Monogononta</taxon>
        <taxon>Pseudotrocha</taxon>
        <taxon>Ploima</taxon>
        <taxon>Brachionidae</taxon>
        <taxon>Brachionus</taxon>
    </lineage>
</organism>
<evidence type="ECO:0000256" key="1">
    <source>
        <dbReference type="ARBA" id="ARBA00022723"/>
    </source>
</evidence>
<sequence length="151" mass="17316">MFRLLSRVALGQLRYQKIANKSQNFLPVPKLSPTSLKHYSTKQPLNESIKPRLAISFTCKVCDERISRTFHKQSYEKGVVLIKCPKCLNHHIIADNLGWFSDLRGKKNIEEILLEKGETVKRFNLDPTAKCESNSDPNIEIIGEQDHLTKP</sequence>
<keyword evidence="7" id="KW-1185">Reference proteome</keyword>
<dbReference type="GO" id="GO:0030150">
    <property type="term" value="P:protein import into mitochondrial matrix"/>
    <property type="evidence" value="ECO:0007669"/>
    <property type="project" value="TreeGrafter"/>
</dbReference>
<dbReference type="AlphaFoldDB" id="A0A3M7R1K2"/>
<dbReference type="PANTHER" id="PTHR20922">
    <property type="entry name" value="DNL-TYPE ZINC FINGER PROTEIN"/>
    <property type="match status" value="1"/>
</dbReference>
<dbReference type="EMBL" id="REGN01004524">
    <property type="protein sequence ID" value="RNA17138.1"/>
    <property type="molecule type" value="Genomic_DNA"/>
</dbReference>
<dbReference type="GO" id="GO:0051087">
    <property type="term" value="F:protein-folding chaperone binding"/>
    <property type="evidence" value="ECO:0007669"/>
    <property type="project" value="TreeGrafter"/>
</dbReference>
<evidence type="ECO:0000256" key="2">
    <source>
        <dbReference type="ARBA" id="ARBA00022771"/>
    </source>
</evidence>
<evidence type="ECO:0000256" key="3">
    <source>
        <dbReference type="ARBA" id="ARBA00022833"/>
    </source>
</evidence>
<comment type="caution">
    <text evidence="6">The sequence shown here is derived from an EMBL/GenBank/DDBJ whole genome shotgun (WGS) entry which is preliminary data.</text>
</comment>
<dbReference type="GO" id="GO:0008270">
    <property type="term" value="F:zinc ion binding"/>
    <property type="evidence" value="ECO:0007669"/>
    <property type="project" value="UniProtKB-KW"/>
</dbReference>
<dbReference type="PANTHER" id="PTHR20922:SF13">
    <property type="entry name" value="DNL-TYPE ZINC FINGER PROTEIN"/>
    <property type="match status" value="1"/>
</dbReference>
<dbReference type="Proteomes" id="UP000276133">
    <property type="component" value="Unassembled WGS sequence"/>
</dbReference>
<gene>
    <name evidence="6" type="ORF">BpHYR1_004105</name>
</gene>
<dbReference type="OrthoDB" id="512667at2759"/>
<keyword evidence="2 4" id="KW-0863">Zinc-finger</keyword>
<dbReference type="Pfam" id="PF05180">
    <property type="entry name" value="zf-DNL"/>
    <property type="match status" value="1"/>
</dbReference>
<proteinExistence type="predicted"/>
<feature type="domain" description="DNL-type" evidence="5">
    <location>
        <begin position="48"/>
        <end position="145"/>
    </location>
</feature>
<dbReference type="InterPro" id="IPR024158">
    <property type="entry name" value="Mt_import_TIM15"/>
</dbReference>
<dbReference type="InterPro" id="IPR007853">
    <property type="entry name" value="Znf_DNL-typ"/>
</dbReference>
<evidence type="ECO:0000313" key="6">
    <source>
        <dbReference type="EMBL" id="RNA17138.1"/>
    </source>
</evidence>
<keyword evidence="3" id="KW-0862">Zinc</keyword>
<reference evidence="6 7" key="1">
    <citation type="journal article" date="2018" name="Sci. Rep.">
        <title>Genomic signatures of local adaptation to the degree of environmental predictability in rotifers.</title>
        <authorList>
            <person name="Franch-Gras L."/>
            <person name="Hahn C."/>
            <person name="Garcia-Roger E.M."/>
            <person name="Carmona M.J."/>
            <person name="Serra M."/>
            <person name="Gomez A."/>
        </authorList>
    </citation>
    <scope>NUCLEOTIDE SEQUENCE [LARGE SCALE GENOMIC DNA]</scope>
    <source>
        <strain evidence="6">HYR1</strain>
    </source>
</reference>
<keyword evidence="1" id="KW-0479">Metal-binding</keyword>
<protein>
    <submittedName>
        <fullName evidence="6">DNL-type zinc finger</fullName>
    </submittedName>
</protein>
<dbReference type="GO" id="GO:0005739">
    <property type="term" value="C:mitochondrion"/>
    <property type="evidence" value="ECO:0007669"/>
    <property type="project" value="TreeGrafter"/>
</dbReference>
<dbReference type="GO" id="GO:0006457">
    <property type="term" value="P:protein folding"/>
    <property type="evidence" value="ECO:0007669"/>
    <property type="project" value="TreeGrafter"/>
</dbReference>